<evidence type="ECO:0000256" key="1">
    <source>
        <dbReference type="SAM" id="MobiDB-lite"/>
    </source>
</evidence>
<feature type="region of interest" description="Disordered" evidence="1">
    <location>
        <begin position="158"/>
        <end position="179"/>
    </location>
</feature>
<evidence type="ECO:0000313" key="2">
    <source>
        <dbReference type="EMBL" id="MPM95019.1"/>
    </source>
</evidence>
<reference evidence="2" key="1">
    <citation type="submission" date="2019-08" db="EMBL/GenBank/DDBJ databases">
        <authorList>
            <person name="Kucharzyk K."/>
            <person name="Murdoch R.W."/>
            <person name="Higgins S."/>
            <person name="Loffler F."/>
        </authorList>
    </citation>
    <scope>NUCLEOTIDE SEQUENCE</scope>
</reference>
<sequence length="262" mass="27969">MASAGEDQSVDAGAKLRESVRPAGETHRFGRAEHRDLDADRRIFGDGQRLESRVTECGGGSVGRHVVAQCPVRDQAADAAAEFTADGQGDEAGGLLVQPGRFADGDRRQLELLGDGRAGQRQQHLPGVLGDRHRLPLVPGDRRVAHHASTITGGVTRVAGAQQRRTQPAAPGHREQPADRIGSARPVRVDRPLAVQDGLDRLGIQASGLAIGMVVGKVGTDHDEGFRPTPAGFEHIGDRTRIDIADHQRHHGEIAQHPLQEG</sequence>
<organism evidence="2">
    <name type="scientific">bioreactor metagenome</name>
    <dbReference type="NCBI Taxonomy" id="1076179"/>
    <lineage>
        <taxon>unclassified sequences</taxon>
        <taxon>metagenomes</taxon>
        <taxon>ecological metagenomes</taxon>
    </lineage>
</organism>
<protein>
    <submittedName>
        <fullName evidence="2">Uncharacterized protein</fullName>
    </submittedName>
</protein>
<proteinExistence type="predicted"/>
<name>A0A645E0G8_9ZZZZ</name>
<dbReference type="AlphaFoldDB" id="A0A645E0G8"/>
<gene>
    <name evidence="2" type="ORF">SDC9_142168</name>
</gene>
<feature type="compositionally biased region" description="Basic and acidic residues" evidence="1">
    <location>
        <begin position="14"/>
        <end position="37"/>
    </location>
</feature>
<dbReference type="EMBL" id="VSSQ01041560">
    <property type="protein sequence ID" value="MPM95019.1"/>
    <property type="molecule type" value="Genomic_DNA"/>
</dbReference>
<accession>A0A645E0G8</accession>
<feature type="region of interest" description="Disordered" evidence="1">
    <location>
        <begin position="1"/>
        <end position="37"/>
    </location>
</feature>
<comment type="caution">
    <text evidence="2">The sequence shown here is derived from an EMBL/GenBank/DDBJ whole genome shotgun (WGS) entry which is preliminary data.</text>
</comment>